<dbReference type="GO" id="GO:0006508">
    <property type="term" value="P:proteolysis"/>
    <property type="evidence" value="ECO:0007669"/>
    <property type="project" value="InterPro"/>
</dbReference>
<evidence type="ECO:0000313" key="4">
    <source>
        <dbReference type="EMBL" id="NHF60195.1"/>
    </source>
</evidence>
<evidence type="ECO:0000256" key="1">
    <source>
        <dbReference type="ARBA" id="ARBA00001947"/>
    </source>
</evidence>
<reference evidence="4" key="2">
    <citation type="submission" date="2020-03" db="EMBL/GenBank/DDBJ databases">
        <title>Flavobacteriaceae bacterium strain TP-CH-4, a member of the family Flavobacteriaceae isolated from a deep-sea seamount.</title>
        <authorList>
            <person name="Zhang D.-C."/>
        </authorList>
    </citation>
    <scope>NUCLEOTIDE SEQUENCE</scope>
    <source>
        <strain evidence="4">TP-CH-4</strain>
    </source>
</reference>
<organism evidence="4 5">
    <name type="scientific">Pelagihabitans pacificus</name>
    <dbReference type="NCBI Taxonomy" id="2696054"/>
    <lineage>
        <taxon>Bacteria</taxon>
        <taxon>Pseudomonadati</taxon>
        <taxon>Bacteroidota</taxon>
        <taxon>Flavobacteriia</taxon>
        <taxon>Flavobacteriales</taxon>
        <taxon>Flavobacteriaceae</taxon>
        <taxon>Pelagihabitans</taxon>
    </lineage>
</organism>
<comment type="cofactor">
    <cofactor evidence="1">
        <name>Zn(2+)</name>
        <dbReference type="ChEBI" id="CHEBI:29105"/>
    </cofactor>
</comment>
<dbReference type="PROSITE" id="PS52035">
    <property type="entry name" value="PEPTIDASE_M14"/>
    <property type="match status" value="1"/>
</dbReference>
<dbReference type="InterPro" id="IPR050821">
    <property type="entry name" value="Cytosolic_carboxypeptidase"/>
</dbReference>
<gene>
    <name evidence="4" type="ORF">FK220_012645</name>
</gene>
<proteinExistence type="inferred from homology"/>
<dbReference type="AlphaFoldDB" id="A0A967E712"/>
<feature type="domain" description="Peptidase M14" evidence="3">
    <location>
        <begin position="7"/>
        <end position="269"/>
    </location>
</feature>
<evidence type="ECO:0000256" key="2">
    <source>
        <dbReference type="PROSITE-ProRule" id="PRU01379"/>
    </source>
</evidence>
<dbReference type="EMBL" id="VIKU02000003">
    <property type="protein sequence ID" value="NHF60195.1"/>
    <property type="molecule type" value="Genomic_DNA"/>
</dbReference>
<dbReference type="PANTHER" id="PTHR12756">
    <property type="entry name" value="CYTOSOLIC CARBOXYPEPTIDASE"/>
    <property type="match status" value="1"/>
</dbReference>
<dbReference type="Pfam" id="PF00246">
    <property type="entry name" value="Peptidase_M14"/>
    <property type="match status" value="1"/>
</dbReference>
<dbReference type="SUPFAM" id="SSF53187">
    <property type="entry name" value="Zn-dependent exopeptidases"/>
    <property type="match status" value="1"/>
</dbReference>
<protein>
    <submittedName>
        <fullName evidence="4">DUF2817 domain-containing protein</fullName>
    </submittedName>
</protein>
<name>A0A967E712_9FLAO</name>
<evidence type="ECO:0000313" key="5">
    <source>
        <dbReference type="Proteomes" id="UP000707206"/>
    </source>
</evidence>
<reference evidence="4" key="1">
    <citation type="submission" date="2019-07" db="EMBL/GenBank/DDBJ databases">
        <authorList>
            <person name="De-Chao Zhang Q."/>
        </authorList>
    </citation>
    <scope>NUCLEOTIDE SEQUENCE</scope>
    <source>
        <strain evidence="4">TP-CH-4</strain>
    </source>
</reference>
<dbReference type="PANTHER" id="PTHR12756:SF11">
    <property type="entry name" value="CYTOSOLIC CARBOXYPEPTIDASE 1"/>
    <property type="match status" value="1"/>
</dbReference>
<dbReference type="Proteomes" id="UP000707206">
    <property type="component" value="Unassembled WGS sequence"/>
</dbReference>
<dbReference type="CDD" id="cd06239">
    <property type="entry name" value="M14-like"/>
    <property type="match status" value="1"/>
</dbReference>
<sequence>MNSIAFDYDTIKEKSVTGRYVTLAHLEPFFKKKSTGFFVTKVGESVMGNPIPVITVGKGTQKILMWSQMHGNESTTTKAVLDLLSFLKTSDETAKLLNERCTLKIIPILNPDGAVAYTRVNKNGVDLNRDAQIRSQPESRALRELYDTFEPNFCFNLHDQRTIFNVGTAPKPATVSFLAPAHDEERGISESRDRSMRLIVAMNEMLQGIIPGQVGRYDDAFNPNCIGDTFQMLQTPTILFEAGHYPGDYQREKTREYIFYALLQALSTIAENKVESYEREAYFEIPGNSKQFFDVLVKNPHRINTKYGEEVAVGIMFKEKLVNDTLNFEPQYETVPSELPRFGHLEYDCGDAKELSLLKTTEYWKGLCR</sequence>
<dbReference type="InterPro" id="IPR000834">
    <property type="entry name" value="Peptidase_M14"/>
</dbReference>
<dbReference type="Gene3D" id="3.40.630.10">
    <property type="entry name" value="Zn peptidases"/>
    <property type="match status" value="1"/>
</dbReference>
<dbReference type="GO" id="GO:0008270">
    <property type="term" value="F:zinc ion binding"/>
    <property type="evidence" value="ECO:0007669"/>
    <property type="project" value="InterPro"/>
</dbReference>
<accession>A0A967E712</accession>
<keyword evidence="5" id="KW-1185">Reference proteome</keyword>
<dbReference type="RefSeq" id="WP_152574690.1">
    <property type="nucleotide sequence ID" value="NZ_VIKU02000003.1"/>
</dbReference>
<comment type="caution">
    <text evidence="4">The sequence shown here is derived from an EMBL/GenBank/DDBJ whole genome shotgun (WGS) entry which is preliminary data.</text>
</comment>
<dbReference type="GO" id="GO:0004181">
    <property type="term" value="F:metallocarboxypeptidase activity"/>
    <property type="evidence" value="ECO:0007669"/>
    <property type="project" value="InterPro"/>
</dbReference>
<comment type="similarity">
    <text evidence="2">Belongs to the peptidase M14 family.</text>
</comment>
<evidence type="ECO:0000259" key="3">
    <source>
        <dbReference type="PROSITE" id="PS52035"/>
    </source>
</evidence>
<comment type="caution">
    <text evidence="2">Lacks conserved residue(s) required for the propagation of feature annotation.</text>
</comment>